<gene>
    <name evidence="2" type="ORF">LX32DRAFT_391402</name>
</gene>
<sequence length="114" mass="13591">MGFFFFFFFFSFSFSLFVKKSSTKVPIVCSRLQPRVMNKMPCLEPNNSARPPPRTGVRQTSYNRRWYLQRFTDRYVYSPLIVQVPTLRSRLRTIGDIYVMTLAARLDHSRPPRR</sequence>
<organism evidence="2 3">
    <name type="scientific">Colletotrichum zoysiae</name>
    <dbReference type="NCBI Taxonomy" id="1216348"/>
    <lineage>
        <taxon>Eukaryota</taxon>
        <taxon>Fungi</taxon>
        <taxon>Dikarya</taxon>
        <taxon>Ascomycota</taxon>
        <taxon>Pezizomycotina</taxon>
        <taxon>Sordariomycetes</taxon>
        <taxon>Hypocreomycetidae</taxon>
        <taxon>Glomerellales</taxon>
        <taxon>Glomerellaceae</taxon>
        <taxon>Colletotrichum</taxon>
        <taxon>Colletotrichum graminicola species complex</taxon>
    </lineage>
</organism>
<evidence type="ECO:0000256" key="1">
    <source>
        <dbReference type="SAM" id="SignalP"/>
    </source>
</evidence>
<keyword evidence="1" id="KW-0732">Signal</keyword>
<feature type="signal peptide" evidence="1">
    <location>
        <begin position="1"/>
        <end position="23"/>
    </location>
</feature>
<dbReference type="EMBL" id="MU842874">
    <property type="protein sequence ID" value="KAK2028730.1"/>
    <property type="molecule type" value="Genomic_DNA"/>
</dbReference>
<dbReference type="AlphaFoldDB" id="A0AAD9HGN6"/>
<comment type="caution">
    <text evidence="2">The sequence shown here is derived from an EMBL/GenBank/DDBJ whole genome shotgun (WGS) entry which is preliminary data.</text>
</comment>
<dbReference type="Proteomes" id="UP001232148">
    <property type="component" value="Unassembled WGS sequence"/>
</dbReference>
<evidence type="ECO:0000313" key="3">
    <source>
        <dbReference type="Proteomes" id="UP001232148"/>
    </source>
</evidence>
<reference evidence="2" key="1">
    <citation type="submission" date="2021-06" db="EMBL/GenBank/DDBJ databases">
        <title>Comparative genomics, transcriptomics and evolutionary studies reveal genomic signatures of adaptation to plant cell wall in hemibiotrophic fungi.</title>
        <authorList>
            <consortium name="DOE Joint Genome Institute"/>
            <person name="Baroncelli R."/>
            <person name="Diaz J.F."/>
            <person name="Benocci T."/>
            <person name="Peng M."/>
            <person name="Battaglia E."/>
            <person name="Haridas S."/>
            <person name="Andreopoulos W."/>
            <person name="Labutti K."/>
            <person name="Pangilinan J."/>
            <person name="Floch G.L."/>
            <person name="Makela M.R."/>
            <person name="Henrissat B."/>
            <person name="Grigoriev I.V."/>
            <person name="Crouch J.A."/>
            <person name="De Vries R.P."/>
            <person name="Sukno S.A."/>
            <person name="Thon M.R."/>
        </authorList>
    </citation>
    <scope>NUCLEOTIDE SEQUENCE</scope>
    <source>
        <strain evidence="2">MAFF235873</strain>
    </source>
</reference>
<feature type="chain" id="PRO_5042040990" description="Secreted protein" evidence="1">
    <location>
        <begin position="24"/>
        <end position="114"/>
    </location>
</feature>
<keyword evidence="3" id="KW-1185">Reference proteome</keyword>
<protein>
    <recommendedName>
        <fullName evidence="4">Secreted protein</fullName>
    </recommendedName>
</protein>
<proteinExistence type="predicted"/>
<evidence type="ECO:0000313" key="2">
    <source>
        <dbReference type="EMBL" id="KAK2028730.1"/>
    </source>
</evidence>
<name>A0AAD9HGN6_9PEZI</name>
<accession>A0AAD9HGN6</accession>
<evidence type="ECO:0008006" key="4">
    <source>
        <dbReference type="Google" id="ProtNLM"/>
    </source>
</evidence>